<evidence type="ECO:0000313" key="3">
    <source>
        <dbReference type="EMBL" id="GAA0681751.1"/>
    </source>
</evidence>
<dbReference type="InterPro" id="IPR011059">
    <property type="entry name" value="Metal-dep_hydrolase_composite"/>
</dbReference>
<dbReference type="Proteomes" id="UP001500420">
    <property type="component" value="Unassembled WGS sequence"/>
</dbReference>
<dbReference type="SUPFAM" id="SSF51338">
    <property type="entry name" value="Composite domain of metallo-dependent hydrolases"/>
    <property type="match status" value="1"/>
</dbReference>
<dbReference type="InterPro" id="IPR032466">
    <property type="entry name" value="Metal_Hydrolase"/>
</dbReference>
<gene>
    <name evidence="3" type="ORF">GCM10009020_33550</name>
</gene>
<dbReference type="RefSeq" id="WP_343775507.1">
    <property type="nucleotide sequence ID" value="NZ_BAAADV010000008.1"/>
</dbReference>
<dbReference type="PANTHER" id="PTHR43794:SF11">
    <property type="entry name" value="AMIDOHYDROLASE-RELATED DOMAIN-CONTAINING PROTEIN"/>
    <property type="match status" value="1"/>
</dbReference>
<dbReference type="SUPFAM" id="SSF51556">
    <property type="entry name" value="Metallo-dependent hydrolases"/>
    <property type="match status" value="1"/>
</dbReference>
<protein>
    <submittedName>
        <fullName evidence="3">Amidohydrolase family protein</fullName>
    </submittedName>
</protein>
<proteinExistence type="predicted"/>
<keyword evidence="1" id="KW-0378">Hydrolase</keyword>
<dbReference type="InterPro" id="IPR006680">
    <property type="entry name" value="Amidohydro-rel"/>
</dbReference>
<feature type="domain" description="Amidohydrolase-related" evidence="2">
    <location>
        <begin position="62"/>
        <end position="418"/>
    </location>
</feature>
<dbReference type="Gene3D" id="3.20.20.140">
    <property type="entry name" value="Metal-dependent hydrolases"/>
    <property type="match status" value="1"/>
</dbReference>
<dbReference type="GO" id="GO:0016810">
    <property type="term" value="F:hydrolase activity, acting on carbon-nitrogen (but not peptide) bonds"/>
    <property type="evidence" value="ECO:0007669"/>
    <property type="project" value="InterPro"/>
</dbReference>
<dbReference type="Pfam" id="PF01979">
    <property type="entry name" value="Amidohydro_1"/>
    <property type="match status" value="1"/>
</dbReference>
<organism evidence="3 4">
    <name type="scientific">Natronoarchaeum mannanilyticum</name>
    <dbReference type="NCBI Taxonomy" id="926360"/>
    <lineage>
        <taxon>Archaea</taxon>
        <taxon>Methanobacteriati</taxon>
        <taxon>Methanobacteriota</taxon>
        <taxon>Stenosarchaea group</taxon>
        <taxon>Halobacteria</taxon>
        <taxon>Halobacteriales</taxon>
        <taxon>Natronoarchaeaceae</taxon>
    </lineage>
</organism>
<keyword evidence="4" id="KW-1185">Reference proteome</keyword>
<dbReference type="Gene3D" id="2.30.40.10">
    <property type="entry name" value="Urease, subunit C, domain 1"/>
    <property type="match status" value="1"/>
</dbReference>
<reference evidence="3 4" key="1">
    <citation type="journal article" date="2019" name="Int. J. Syst. Evol. Microbiol.">
        <title>The Global Catalogue of Microorganisms (GCM) 10K type strain sequencing project: providing services to taxonomists for standard genome sequencing and annotation.</title>
        <authorList>
            <consortium name="The Broad Institute Genomics Platform"/>
            <consortium name="The Broad Institute Genome Sequencing Center for Infectious Disease"/>
            <person name="Wu L."/>
            <person name="Ma J."/>
        </authorList>
    </citation>
    <scope>NUCLEOTIDE SEQUENCE [LARGE SCALE GENOMIC DNA]</scope>
    <source>
        <strain evidence="3 4">JCM 16328</strain>
    </source>
</reference>
<evidence type="ECO:0000313" key="4">
    <source>
        <dbReference type="Proteomes" id="UP001500420"/>
    </source>
</evidence>
<dbReference type="PANTHER" id="PTHR43794">
    <property type="entry name" value="AMINOHYDROLASE SSNA-RELATED"/>
    <property type="match status" value="1"/>
</dbReference>
<accession>A0AAV3TGG9</accession>
<dbReference type="EMBL" id="BAAADV010000008">
    <property type="protein sequence ID" value="GAA0681751.1"/>
    <property type="molecule type" value="Genomic_DNA"/>
</dbReference>
<evidence type="ECO:0000259" key="2">
    <source>
        <dbReference type="Pfam" id="PF01979"/>
    </source>
</evidence>
<dbReference type="InterPro" id="IPR050287">
    <property type="entry name" value="MTA/SAH_deaminase"/>
</dbReference>
<evidence type="ECO:0000256" key="1">
    <source>
        <dbReference type="ARBA" id="ARBA00022801"/>
    </source>
</evidence>
<comment type="caution">
    <text evidence="3">The sequence shown here is derived from an EMBL/GenBank/DDBJ whole genome shotgun (WGS) entry which is preliminary data.</text>
</comment>
<sequence length="495" mass="54053">MTRHRPDLLLHEAHVLTVDSENRLFERGTVVVDDGRIVEVRSTDPEDGRGSAEQTIDCSGKLVMPGLVNAHTHLELTPLLGAFSDLGFWQLWATAAAIYSDLQTGSFEYLARAGYELAALNFLRSGVTTINSIDAVPSLGVDVLGDAGLRASLGSAISDMFWDTPTDEQFARARSFIDDYHGAYGGRIHATICPHVDWACTRSLWERAAGLADEHPNLLVHTHLLELDQSNTMARANGASDSLGLLEEIGLLDDRLLAGHFRAATAQDVQRAAQAGVSVAHCPSTLIYWNHDADAQWTPVPALREADVPVGIGLDDHYWHDSYDLFREARQTRLAANLEYSWGQFASMELVRMLTIDAARAMGRSEEIGSIESGKKADLIVVDTTDPKFVPTTNLPAQVVNNATAADVETVIVDGSVVVRDGVVETMDRDGVLERTTNAVARFQEDSGWSLDLDGGTPPSTLRTIESVPKRGPAKLFRRLFSQSAKETLLNDVDR</sequence>
<name>A0AAV3TGG9_9EURY</name>
<dbReference type="AlphaFoldDB" id="A0AAV3TGG9"/>